<reference evidence="1" key="2">
    <citation type="submission" date="2014-03" db="EMBL/GenBank/DDBJ databases">
        <authorList>
            <person name="Urmite Genomes"/>
        </authorList>
    </citation>
    <scope>NUCLEOTIDE SEQUENCE</scope>
    <source>
        <strain evidence="1">S1</strain>
    </source>
</reference>
<comment type="caution">
    <text evidence="1">The sequence shown here is derived from an EMBL/GenBank/DDBJ whole genome shotgun (WGS) entry which is preliminary data.</text>
</comment>
<reference evidence="1" key="1">
    <citation type="submission" date="2014-03" db="EMBL/GenBank/DDBJ databases">
        <title>Draft genome sequencing of Oceanobacillus picturae strain S1 isolated from human gut.</title>
        <authorList>
            <person name="Croce O."/>
            <person name="Lagier J.C."/>
            <person name="Raoult D."/>
        </authorList>
    </citation>
    <scope>NUCLEOTIDE SEQUENCE [LARGE SCALE GENOMIC DNA]</scope>
    <source>
        <strain evidence="1">S1</strain>
    </source>
</reference>
<dbReference type="RefSeq" id="WP_155988305.1">
    <property type="nucleotide sequence ID" value="NZ_CABLBW010000002.1"/>
</dbReference>
<protein>
    <submittedName>
        <fullName evidence="1">Uncharacterized protein</fullName>
    </submittedName>
</protein>
<dbReference type="Proteomes" id="UP000028863">
    <property type="component" value="Unassembled WGS sequence"/>
</dbReference>
<gene>
    <name evidence="1" type="ORF">BN988_02830</name>
</gene>
<dbReference type="EMBL" id="CCAX010000002">
    <property type="protein sequence ID" value="CDO04276.1"/>
    <property type="molecule type" value="Genomic_DNA"/>
</dbReference>
<accession>W9ANR3</accession>
<organism evidence="1 2">
    <name type="scientific">Oceanobacillus picturae</name>
    <dbReference type="NCBI Taxonomy" id="171693"/>
    <lineage>
        <taxon>Bacteria</taxon>
        <taxon>Bacillati</taxon>
        <taxon>Bacillota</taxon>
        <taxon>Bacilli</taxon>
        <taxon>Bacillales</taxon>
        <taxon>Bacillaceae</taxon>
        <taxon>Oceanobacillus</taxon>
    </lineage>
</organism>
<sequence length="55" mass="6525">MTLGEQLVIKLKENSEANVALQQKFQENLASFYHNKSEKEYQQVQAEMRRLLQNK</sequence>
<keyword evidence="2" id="KW-1185">Reference proteome</keyword>
<name>W9ANR3_9BACI</name>
<evidence type="ECO:0000313" key="1">
    <source>
        <dbReference type="EMBL" id="CDO04276.1"/>
    </source>
</evidence>
<dbReference type="AlphaFoldDB" id="W9ANR3"/>
<evidence type="ECO:0000313" key="2">
    <source>
        <dbReference type="Proteomes" id="UP000028863"/>
    </source>
</evidence>
<proteinExistence type="predicted"/>